<gene>
    <name evidence="1" type="ORF">CARN6_2182</name>
</gene>
<proteinExistence type="predicted"/>
<name>E6QN69_9ZZZZ</name>
<reference evidence="1" key="1">
    <citation type="submission" date="2009-10" db="EMBL/GenBank/DDBJ databases">
        <title>Diversity of trophic interactions inside an arsenic-rich microbial ecosystem.</title>
        <authorList>
            <person name="Bertin P.N."/>
            <person name="Heinrich-Salmeron A."/>
            <person name="Pelletier E."/>
            <person name="Goulhen-Chollet F."/>
            <person name="Arsene-Ploetze F."/>
            <person name="Gallien S."/>
            <person name="Calteau A."/>
            <person name="Vallenet D."/>
            <person name="Casiot C."/>
            <person name="Chane-Woon-Ming B."/>
            <person name="Giloteaux L."/>
            <person name="Barakat M."/>
            <person name="Bonnefoy V."/>
            <person name="Bruneel O."/>
            <person name="Chandler M."/>
            <person name="Cleiss J."/>
            <person name="Duran R."/>
            <person name="Elbaz-Poulichet F."/>
            <person name="Fonknechten N."/>
            <person name="Lauga B."/>
            <person name="Mornico D."/>
            <person name="Ortet P."/>
            <person name="Schaeffer C."/>
            <person name="Siguier P."/>
            <person name="Alexander Thil Smith A."/>
            <person name="Van Dorsselaer A."/>
            <person name="Weissenbach J."/>
            <person name="Medigue C."/>
            <person name="Le Paslier D."/>
        </authorList>
    </citation>
    <scope>NUCLEOTIDE SEQUENCE</scope>
</reference>
<comment type="caution">
    <text evidence="1">The sequence shown here is derived from an EMBL/GenBank/DDBJ whole genome shotgun (WGS) entry which is preliminary data.</text>
</comment>
<evidence type="ECO:0000313" key="1">
    <source>
        <dbReference type="EMBL" id="CBI08691.1"/>
    </source>
</evidence>
<protein>
    <recommendedName>
        <fullName evidence="2">PIN domain-containing protein</fullName>
    </recommendedName>
</protein>
<organism evidence="1">
    <name type="scientific">mine drainage metagenome</name>
    <dbReference type="NCBI Taxonomy" id="410659"/>
    <lineage>
        <taxon>unclassified sequences</taxon>
        <taxon>metagenomes</taxon>
        <taxon>ecological metagenomes</taxon>
    </lineage>
</organism>
<accession>E6QN69</accession>
<dbReference type="EMBL" id="CABQ01000251">
    <property type="protein sequence ID" value="CBI08691.1"/>
    <property type="molecule type" value="Genomic_DNA"/>
</dbReference>
<dbReference type="AlphaFoldDB" id="E6QN69"/>
<evidence type="ECO:0008006" key="2">
    <source>
        <dbReference type="Google" id="ProtNLM"/>
    </source>
</evidence>
<sequence>MTLEEHIFSRHKGRRVLLDSNLLLVLVTGNYDTRLLGTFKRIQEYTSEDHELLVWFVGKFRILVTTPHVLTEVSNLANGLSEWVKTDWAISFASFLQSSGVQSIVEERWDEGSKLALTPEFVKFGITDSAVSAVATEALVLTEDYRLSGWLRSRRVDVLNFRDLRDIQHAIRKLPHD</sequence>